<dbReference type="RefSeq" id="YP_009315876.1">
    <property type="nucleotide sequence ID" value="NC_031690.1"/>
</dbReference>
<evidence type="ECO:0000313" key="4">
    <source>
        <dbReference type="Proteomes" id="UP000250247"/>
    </source>
</evidence>
<name>A0A2Z2CF53_9RHAB</name>
<dbReference type="EMBL" id="KX852386">
    <property type="protein sequence ID" value="AOX47521.1"/>
    <property type="molecule type" value="Genomic_RNA"/>
</dbReference>
<feature type="compositionally biased region" description="Acidic residues" evidence="1">
    <location>
        <begin position="69"/>
        <end position="85"/>
    </location>
</feature>
<keyword evidence="4" id="KW-1185">Reference proteome</keyword>
<organism evidence="2">
    <name type="scientific">Orgi virus</name>
    <dbReference type="NCBI Taxonomy" id="1911434"/>
    <lineage>
        <taxon>Viruses</taxon>
        <taxon>Riboviria</taxon>
        <taxon>Orthornavirae</taxon>
        <taxon>Negarnaviricota</taxon>
        <taxon>Haploviricotina</taxon>
        <taxon>Monjiviricetes</taxon>
        <taxon>Mononegavirales</taxon>
        <taxon>Rhabdoviridae</taxon>
        <taxon>Alpharhabdovirinae</taxon>
        <taxon>Alphapaprhavirus</taxon>
        <taxon>Alphapaprhavirus orgi</taxon>
    </lineage>
</organism>
<dbReference type="EMBL" id="KX852387">
    <property type="protein sequence ID" value="AOX47525.1"/>
    <property type="molecule type" value="Genomic_RNA"/>
</dbReference>
<sequence length="281" mass="31703">MRRVKESTIEAAKYFDSKGFGENIIREGELLDEIQGGSSYEDIKDLPNVSTESKFELSWRETDDPMITPDDDESASETSDDDDLENLDEGEAIAESLSGKGKEKAIRLHQALSSTDEDSGCHLLDLTFVKNPHIRRRICDEVKRSYKWATTGEAFTISICPNQGGLISLHKQKVRTINENSPQPGPSRTVPETPMEIEPEVYPNIMKRLRKGVYFVGKFDKTRKTRIFNTRIRGMSEAEVARSLNTLETPTVEGVIIEHLKSTNAYTLTRNLFDLTEAIDV</sequence>
<evidence type="ECO:0000256" key="1">
    <source>
        <dbReference type="SAM" id="MobiDB-lite"/>
    </source>
</evidence>
<feature type="compositionally biased region" description="Basic and acidic residues" evidence="1">
    <location>
        <begin position="53"/>
        <end position="63"/>
    </location>
</feature>
<accession>A0A2Z2CF53</accession>
<dbReference type="Proteomes" id="UP000250247">
    <property type="component" value="Segment"/>
</dbReference>
<feature type="region of interest" description="Disordered" evidence="1">
    <location>
        <begin position="38"/>
        <end position="85"/>
    </location>
</feature>
<evidence type="ECO:0000313" key="3">
    <source>
        <dbReference type="EMBL" id="AOX47525.1"/>
    </source>
</evidence>
<dbReference type="KEGG" id="vg:30074980"/>
<reference evidence="2" key="2">
    <citation type="submission" date="2016-09" db="EMBL/GenBank/DDBJ databases">
        <title>Genome sequences of viruses in moths from Washington state.</title>
        <authorList>
            <person name="Greninger A.L."/>
            <person name="Makhsous N."/>
            <person name="Jerome K."/>
            <person name="Droppers D."/>
        </authorList>
    </citation>
    <scope>NUCLEOTIDE SEQUENCE [LARGE SCALE GENOMIC DNA]</scope>
    <source>
        <strain evidence="2">SP1</strain>
    </source>
</reference>
<protein>
    <submittedName>
        <fullName evidence="2">Phosphoprotein</fullName>
    </submittedName>
</protein>
<proteinExistence type="predicted"/>
<dbReference type="GeneID" id="30074980"/>
<evidence type="ECO:0000313" key="2">
    <source>
        <dbReference type="EMBL" id="AOX47521.1"/>
    </source>
</evidence>
<reference evidence="3" key="1">
    <citation type="submission" date="2016-09" db="EMBL/GenBank/DDBJ databases">
        <title>Genome sequences of viruses from moths from Washington state.</title>
        <authorList>
            <person name="Greninger A.L."/>
            <person name="Makhsous N."/>
            <person name="Jerome K.R."/>
            <person name="Droppers D."/>
        </authorList>
    </citation>
    <scope>NUCLEOTIDE SEQUENCE</scope>
    <source>
        <strain evidence="3">SP2</strain>
    </source>
</reference>